<feature type="compositionally biased region" description="Pro residues" evidence="2">
    <location>
        <begin position="85"/>
        <end position="104"/>
    </location>
</feature>
<comment type="caution">
    <text evidence="3">The sequence shown here is derived from an EMBL/GenBank/DDBJ whole genome shotgun (WGS) entry which is preliminary data.</text>
</comment>
<dbReference type="AlphaFoldDB" id="A0AAE0IF29"/>
<dbReference type="Proteomes" id="UP001286456">
    <property type="component" value="Unassembled WGS sequence"/>
</dbReference>
<accession>A0AAE0IF29</accession>
<evidence type="ECO:0000313" key="3">
    <source>
        <dbReference type="EMBL" id="KAK3323949.1"/>
    </source>
</evidence>
<name>A0AAE0IF29_9PEZI</name>
<dbReference type="InterPro" id="IPR011990">
    <property type="entry name" value="TPR-like_helical_dom_sf"/>
</dbReference>
<evidence type="ECO:0000256" key="1">
    <source>
        <dbReference type="SAM" id="Coils"/>
    </source>
</evidence>
<dbReference type="EMBL" id="JAUEPO010000004">
    <property type="protein sequence ID" value="KAK3323949.1"/>
    <property type="molecule type" value="Genomic_DNA"/>
</dbReference>
<dbReference type="Gene3D" id="1.25.40.10">
    <property type="entry name" value="Tetratricopeptide repeat domain"/>
    <property type="match status" value="1"/>
</dbReference>
<protein>
    <recommendedName>
        <fullName evidence="5">Pentatricopeptide repeat protein</fullName>
    </recommendedName>
</protein>
<evidence type="ECO:0000313" key="4">
    <source>
        <dbReference type="Proteomes" id="UP001286456"/>
    </source>
</evidence>
<proteinExistence type="predicted"/>
<evidence type="ECO:0008006" key="5">
    <source>
        <dbReference type="Google" id="ProtNLM"/>
    </source>
</evidence>
<keyword evidence="1" id="KW-0175">Coiled coil</keyword>
<feature type="region of interest" description="Disordered" evidence="2">
    <location>
        <begin position="85"/>
        <end position="108"/>
    </location>
</feature>
<gene>
    <name evidence="3" type="ORF">B0T19DRAFT_427362</name>
</gene>
<sequence>MSPSLPVPSKAALTALRGLVLGTSCTLALITEDRRRRINHALNVIENGDKIRSARNYRPGGSALAVALEEEALLENTIFPWSIPPEVPAKSKPTPPPSKEPQPPKQIAEAQEQDLRDLARGKLLRFPPPDSLTKWRSEDPQEAAKLYAFPQVSDILALIHDACRNKDLRKADIALYRMLQAYELKLAPKTLDRPWIEASALLCRTCQELGRTDGAADLLRQLIATGPLEESDYFDHQPLLLIDSLLAQQKKESPKGTEAPELPDSARSPKETLDICIDLFLPVLKGKPTGSNHAVFDIGARLLDASFSLNRHQHLIALHRRCISAVDSDTHEFTLSFIVNLHKHGEYKQAIRIFLAVFTRMTPYKESVWDMVPDVIACVEKAHGYKSARVLKVLVMLFSGTRQLSTVWVIKLLNAHWRREQNFLELEALFNYLFAANLQEVVRHPDGVYRFMIEAALEAGKEMKAESYLEEIVAQEPGIAEDPRILGLFARFSAKLGDWEGVRRAFEAMKVHDPSASMSRSKALVAVVKIYSMEHTVSQTEAFLKSYTDELKIPVNVYIVTLMAKQYGSIRDAEAFIGWLEYCCGLGFKVDGNFGNAILFNCRFRWNYPFRDLRTLYRKLVALNPDFVDKHTERIMKHAALSNSKYGGKTARGRVLSLRTTPTLHPLKRKCLENFDVLLAMKEALIYHRPGVALSVYKRAVFDRMRFSQEALKLAVQAQLSMPDKSRVARACSLVRKQQDAGNDVTDAANYIMVMHLKELYITGDKKVVDSNLKKAIQQLDHLGLKVSDRLLHRAANVCLQSEHIIGAISYAQQAASSQSEELGYNLDSFKISIRAYAELVDVEMIGTLIQKALAKQYITDHDSRVALKSARERVQRTVTTQATDRERSTALAMIEDALDKQRMAREDLQKQRVLLEGEVIRIMRKAALDAGCPPVDFAEIPYLGGKAKAKPKIEVEEKADTDMFSELLKVKVDRKPVLCAAKPSW</sequence>
<reference evidence="3" key="2">
    <citation type="submission" date="2023-06" db="EMBL/GenBank/DDBJ databases">
        <authorList>
            <consortium name="Lawrence Berkeley National Laboratory"/>
            <person name="Haridas S."/>
            <person name="Hensen N."/>
            <person name="Bonometti L."/>
            <person name="Westerberg I."/>
            <person name="Brannstrom I.O."/>
            <person name="Guillou S."/>
            <person name="Cros-Aarteil S."/>
            <person name="Calhoun S."/>
            <person name="Kuo A."/>
            <person name="Mondo S."/>
            <person name="Pangilinan J."/>
            <person name="Riley R."/>
            <person name="Labutti K."/>
            <person name="Andreopoulos B."/>
            <person name="Lipzen A."/>
            <person name="Chen C."/>
            <person name="Yanf M."/>
            <person name="Daum C."/>
            <person name="Ng V."/>
            <person name="Clum A."/>
            <person name="Steindorff A."/>
            <person name="Ohm R."/>
            <person name="Martin F."/>
            <person name="Silar P."/>
            <person name="Natvig D."/>
            <person name="Lalanne C."/>
            <person name="Gautier V."/>
            <person name="Ament-Velasquez S.L."/>
            <person name="Kruys A."/>
            <person name="Hutchinson M.I."/>
            <person name="Powell A.J."/>
            <person name="Barry K."/>
            <person name="Miller A.N."/>
            <person name="Grigoriev I.V."/>
            <person name="Debuchy R."/>
            <person name="Gladieux P."/>
            <person name="Thoren M.H."/>
            <person name="Johannesson H."/>
        </authorList>
    </citation>
    <scope>NUCLEOTIDE SEQUENCE</scope>
    <source>
        <strain evidence="3">SMH4131-1</strain>
    </source>
</reference>
<keyword evidence="4" id="KW-1185">Reference proteome</keyword>
<evidence type="ECO:0000256" key="2">
    <source>
        <dbReference type="SAM" id="MobiDB-lite"/>
    </source>
</evidence>
<feature type="coiled-coil region" evidence="1">
    <location>
        <begin position="892"/>
        <end position="919"/>
    </location>
</feature>
<organism evidence="3 4">
    <name type="scientific">Cercophora scortea</name>
    <dbReference type="NCBI Taxonomy" id="314031"/>
    <lineage>
        <taxon>Eukaryota</taxon>
        <taxon>Fungi</taxon>
        <taxon>Dikarya</taxon>
        <taxon>Ascomycota</taxon>
        <taxon>Pezizomycotina</taxon>
        <taxon>Sordariomycetes</taxon>
        <taxon>Sordariomycetidae</taxon>
        <taxon>Sordariales</taxon>
        <taxon>Lasiosphaeriaceae</taxon>
        <taxon>Cercophora</taxon>
    </lineage>
</organism>
<reference evidence="3" key="1">
    <citation type="journal article" date="2023" name="Mol. Phylogenet. Evol.">
        <title>Genome-scale phylogeny and comparative genomics of the fungal order Sordariales.</title>
        <authorList>
            <person name="Hensen N."/>
            <person name="Bonometti L."/>
            <person name="Westerberg I."/>
            <person name="Brannstrom I.O."/>
            <person name="Guillou S."/>
            <person name="Cros-Aarteil S."/>
            <person name="Calhoun S."/>
            <person name="Haridas S."/>
            <person name="Kuo A."/>
            <person name="Mondo S."/>
            <person name="Pangilinan J."/>
            <person name="Riley R."/>
            <person name="LaButti K."/>
            <person name="Andreopoulos B."/>
            <person name="Lipzen A."/>
            <person name="Chen C."/>
            <person name="Yan M."/>
            <person name="Daum C."/>
            <person name="Ng V."/>
            <person name="Clum A."/>
            <person name="Steindorff A."/>
            <person name="Ohm R.A."/>
            <person name="Martin F."/>
            <person name="Silar P."/>
            <person name="Natvig D.O."/>
            <person name="Lalanne C."/>
            <person name="Gautier V."/>
            <person name="Ament-Velasquez S.L."/>
            <person name="Kruys A."/>
            <person name="Hutchinson M.I."/>
            <person name="Powell A.J."/>
            <person name="Barry K."/>
            <person name="Miller A.N."/>
            <person name="Grigoriev I.V."/>
            <person name="Debuchy R."/>
            <person name="Gladieux P."/>
            <person name="Hiltunen Thoren M."/>
            <person name="Johannesson H."/>
        </authorList>
    </citation>
    <scope>NUCLEOTIDE SEQUENCE</scope>
    <source>
        <strain evidence="3">SMH4131-1</strain>
    </source>
</reference>